<gene>
    <name evidence="2" type="ORF">M0L44_07985</name>
</gene>
<evidence type="ECO:0000313" key="2">
    <source>
        <dbReference type="EMBL" id="MCO5976647.1"/>
    </source>
</evidence>
<dbReference type="EMBL" id="JAMXMC010000004">
    <property type="protein sequence ID" value="MCO5976647.1"/>
    <property type="molecule type" value="Genomic_DNA"/>
</dbReference>
<sequence length="150" mass="16105">MSAPLPVLAQSGSVYYVCPGNVFTNTLSAKEAAQRGCKAKEATEPTTISGPKSRSASTAPASGAGAESKVDRSEQKARDSDAKRILSDELGKAQGELDALKKEYNNGQPERRGDERNYQKYLDRTADLKASISRKEADVAAIKRELGKLD</sequence>
<feature type="compositionally biased region" description="Basic and acidic residues" evidence="1">
    <location>
        <begin position="68"/>
        <end position="86"/>
    </location>
</feature>
<proteinExistence type="predicted"/>
<name>A0ABT1BMN1_9BURK</name>
<evidence type="ECO:0000256" key="1">
    <source>
        <dbReference type="SAM" id="MobiDB-lite"/>
    </source>
</evidence>
<protein>
    <recommendedName>
        <fullName evidence="4">DUF4124 domain-containing protein</fullName>
    </recommendedName>
</protein>
<dbReference type="Proteomes" id="UP001204851">
    <property type="component" value="Unassembled WGS sequence"/>
</dbReference>
<feature type="region of interest" description="Disordered" evidence="1">
    <location>
        <begin position="30"/>
        <end position="86"/>
    </location>
</feature>
<organism evidence="2 3">
    <name type="scientific">Ideonella oryzae</name>
    <dbReference type="NCBI Taxonomy" id="2937441"/>
    <lineage>
        <taxon>Bacteria</taxon>
        <taxon>Pseudomonadati</taxon>
        <taxon>Pseudomonadota</taxon>
        <taxon>Betaproteobacteria</taxon>
        <taxon>Burkholderiales</taxon>
        <taxon>Sphaerotilaceae</taxon>
        <taxon>Ideonella</taxon>
    </lineage>
</organism>
<evidence type="ECO:0008006" key="4">
    <source>
        <dbReference type="Google" id="ProtNLM"/>
    </source>
</evidence>
<evidence type="ECO:0000313" key="3">
    <source>
        <dbReference type="Proteomes" id="UP001204851"/>
    </source>
</evidence>
<keyword evidence="3" id="KW-1185">Reference proteome</keyword>
<comment type="caution">
    <text evidence="2">The sequence shown here is derived from an EMBL/GenBank/DDBJ whole genome shotgun (WGS) entry which is preliminary data.</text>
</comment>
<dbReference type="RefSeq" id="WP_252769108.1">
    <property type="nucleotide sequence ID" value="NZ_JAMXMC010000004.1"/>
</dbReference>
<accession>A0ABT1BMN1</accession>
<feature type="compositionally biased region" description="Low complexity" evidence="1">
    <location>
        <begin position="53"/>
        <end position="67"/>
    </location>
</feature>
<reference evidence="2 3" key="1">
    <citation type="submission" date="2022-06" db="EMBL/GenBank/DDBJ databases">
        <title>Ideonella sp. NS12-5 Genome sequencing and assembly.</title>
        <authorList>
            <person name="Jung Y."/>
        </authorList>
    </citation>
    <scope>NUCLEOTIDE SEQUENCE [LARGE SCALE GENOMIC DNA]</scope>
    <source>
        <strain evidence="2 3">NS12-5</strain>
    </source>
</reference>